<protein>
    <submittedName>
        <fullName evidence="1">Uncharacterized protein</fullName>
    </submittedName>
</protein>
<reference evidence="1 2" key="1">
    <citation type="journal article" date="2022" name="Plant J.">
        <title>Chromosome-level genome of Camellia lanceoleosa provides a valuable resource for understanding genome evolution and self-incompatibility.</title>
        <authorList>
            <person name="Gong W."/>
            <person name="Xiao S."/>
            <person name="Wang L."/>
            <person name="Liao Z."/>
            <person name="Chang Y."/>
            <person name="Mo W."/>
            <person name="Hu G."/>
            <person name="Li W."/>
            <person name="Zhao G."/>
            <person name="Zhu H."/>
            <person name="Hu X."/>
            <person name="Ji K."/>
            <person name="Xiang X."/>
            <person name="Song Q."/>
            <person name="Yuan D."/>
            <person name="Jin S."/>
            <person name="Zhang L."/>
        </authorList>
    </citation>
    <scope>NUCLEOTIDE SEQUENCE [LARGE SCALE GENOMIC DNA]</scope>
    <source>
        <strain evidence="1">SQ_2022a</strain>
    </source>
</reference>
<keyword evidence="2" id="KW-1185">Reference proteome</keyword>
<dbReference type="Proteomes" id="UP001060215">
    <property type="component" value="Chromosome 13"/>
</dbReference>
<organism evidence="1 2">
    <name type="scientific">Camellia lanceoleosa</name>
    <dbReference type="NCBI Taxonomy" id="1840588"/>
    <lineage>
        <taxon>Eukaryota</taxon>
        <taxon>Viridiplantae</taxon>
        <taxon>Streptophyta</taxon>
        <taxon>Embryophyta</taxon>
        <taxon>Tracheophyta</taxon>
        <taxon>Spermatophyta</taxon>
        <taxon>Magnoliopsida</taxon>
        <taxon>eudicotyledons</taxon>
        <taxon>Gunneridae</taxon>
        <taxon>Pentapetalae</taxon>
        <taxon>asterids</taxon>
        <taxon>Ericales</taxon>
        <taxon>Theaceae</taxon>
        <taxon>Camellia</taxon>
    </lineage>
</organism>
<accession>A0ACC0FPE6</accession>
<name>A0ACC0FPE6_9ERIC</name>
<gene>
    <name evidence="1" type="ORF">LOK49_LG12G00327</name>
</gene>
<proteinExistence type="predicted"/>
<evidence type="ECO:0000313" key="2">
    <source>
        <dbReference type="Proteomes" id="UP001060215"/>
    </source>
</evidence>
<evidence type="ECO:0000313" key="1">
    <source>
        <dbReference type="EMBL" id="KAI7990688.1"/>
    </source>
</evidence>
<dbReference type="EMBL" id="CM045770">
    <property type="protein sequence ID" value="KAI7990688.1"/>
    <property type="molecule type" value="Genomic_DNA"/>
</dbReference>
<sequence>MCSLLYGFTSASAMGNQDNQFLTLLLILLLSASDSAAVEMLLFCNCRMPLSCYVFLLISGSCFLQKQGIVRAFLVYHQEKMVIFLRSSGSSGARRTQGSSHSPLKLAKVLLLKDGMKAFWECRLEKLLGYGALLTMLMVLVDSQHGVFSPTRFWFLRLKF</sequence>
<comment type="caution">
    <text evidence="1">The sequence shown here is derived from an EMBL/GenBank/DDBJ whole genome shotgun (WGS) entry which is preliminary data.</text>
</comment>